<reference evidence="1" key="1">
    <citation type="submission" date="2022-07" db="EMBL/GenBank/DDBJ databases">
        <title>Genome Sequence of Phlebia brevispora.</title>
        <authorList>
            <person name="Buettner E."/>
        </authorList>
    </citation>
    <scope>NUCLEOTIDE SEQUENCE</scope>
    <source>
        <strain evidence="1">MPL23</strain>
    </source>
</reference>
<comment type="caution">
    <text evidence="1">The sequence shown here is derived from an EMBL/GenBank/DDBJ whole genome shotgun (WGS) entry which is preliminary data.</text>
</comment>
<sequence>MHISHHFYLTSPSNSRGLPLYTYLGCLLLSEQSTRLHSSAESSSHCTVLTLHTDISTLLTLCRAQWLYIFEILRSQSLSLRPPWFQIDLTGVMKGIQETLERLKWESQDKEERARPASASSTSGAPPFALGLDSSVGSFTSIPADSL</sequence>
<gene>
    <name evidence="1" type="ORF">NM688_g595</name>
</gene>
<protein>
    <submittedName>
        <fullName evidence="1">Uncharacterized protein</fullName>
    </submittedName>
</protein>
<evidence type="ECO:0000313" key="2">
    <source>
        <dbReference type="Proteomes" id="UP001148662"/>
    </source>
</evidence>
<dbReference type="Proteomes" id="UP001148662">
    <property type="component" value="Unassembled WGS sequence"/>
</dbReference>
<keyword evidence="2" id="KW-1185">Reference proteome</keyword>
<name>A0ACC1TDX2_9APHY</name>
<proteinExistence type="predicted"/>
<evidence type="ECO:0000313" key="1">
    <source>
        <dbReference type="EMBL" id="KAJ3559012.1"/>
    </source>
</evidence>
<organism evidence="1 2">
    <name type="scientific">Phlebia brevispora</name>
    <dbReference type="NCBI Taxonomy" id="194682"/>
    <lineage>
        <taxon>Eukaryota</taxon>
        <taxon>Fungi</taxon>
        <taxon>Dikarya</taxon>
        <taxon>Basidiomycota</taxon>
        <taxon>Agaricomycotina</taxon>
        <taxon>Agaricomycetes</taxon>
        <taxon>Polyporales</taxon>
        <taxon>Meruliaceae</taxon>
        <taxon>Phlebia</taxon>
    </lineage>
</organism>
<dbReference type="EMBL" id="JANHOG010000051">
    <property type="protein sequence ID" value="KAJ3559012.1"/>
    <property type="molecule type" value="Genomic_DNA"/>
</dbReference>
<accession>A0ACC1TDX2</accession>